<dbReference type="InterPro" id="IPR003593">
    <property type="entry name" value="AAA+_ATPase"/>
</dbReference>
<reference evidence="7 8" key="1">
    <citation type="journal article" date="2019" name="Int. J. Syst. Evol. Microbiol.">
        <title>The Global Catalogue of Microorganisms (GCM) 10K type strain sequencing project: providing services to taxonomists for standard genome sequencing and annotation.</title>
        <authorList>
            <consortium name="The Broad Institute Genomics Platform"/>
            <consortium name="The Broad Institute Genome Sequencing Center for Infectious Disease"/>
            <person name="Wu L."/>
            <person name="Ma J."/>
        </authorList>
    </citation>
    <scope>NUCLEOTIDE SEQUENCE [LARGE SCALE GENOMIC DNA]</scope>
    <source>
        <strain evidence="7 8">WLHS5</strain>
    </source>
</reference>
<dbReference type="CDD" id="cd03257">
    <property type="entry name" value="ABC_NikE_OppD_transporters"/>
    <property type="match status" value="1"/>
</dbReference>
<name>A0ABD5PV13_9EURY</name>
<dbReference type="PANTHER" id="PTHR43776:SF7">
    <property type="entry name" value="D,D-DIPEPTIDE TRANSPORT ATP-BINDING PROTEIN DDPF-RELATED"/>
    <property type="match status" value="1"/>
</dbReference>
<organism evidence="7 8">
    <name type="scientific">Halosolutus amylolyticus</name>
    <dbReference type="NCBI Taxonomy" id="2932267"/>
    <lineage>
        <taxon>Archaea</taxon>
        <taxon>Methanobacteriati</taxon>
        <taxon>Methanobacteriota</taxon>
        <taxon>Stenosarchaea group</taxon>
        <taxon>Halobacteria</taxon>
        <taxon>Halobacteriales</taxon>
        <taxon>Natrialbaceae</taxon>
        <taxon>Halosolutus</taxon>
    </lineage>
</organism>
<evidence type="ECO:0000313" key="7">
    <source>
        <dbReference type="EMBL" id="MFC4544298.1"/>
    </source>
</evidence>
<dbReference type="RefSeq" id="WP_250141033.1">
    <property type="nucleotide sequence ID" value="NZ_JALIQP010000003.1"/>
</dbReference>
<evidence type="ECO:0000256" key="5">
    <source>
        <dbReference type="SAM" id="MobiDB-lite"/>
    </source>
</evidence>
<dbReference type="EMBL" id="JBHSFA010000011">
    <property type="protein sequence ID" value="MFC4544298.1"/>
    <property type="molecule type" value="Genomic_DNA"/>
</dbReference>
<keyword evidence="3" id="KW-0547">Nucleotide-binding</keyword>
<dbReference type="Pfam" id="PF08352">
    <property type="entry name" value="oligo_HPY"/>
    <property type="match status" value="1"/>
</dbReference>
<dbReference type="GO" id="GO:0005524">
    <property type="term" value="F:ATP binding"/>
    <property type="evidence" value="ECO:0007669"/>
    <property type="project" value="UniProtKB-KW"/>
</dbReference>
<dbReference type="PROSITE" id="PS50893">
    <property type="entry name" value="ABC_TRANSPORTER_2"/>
    <property type="match status" value="1"/>
</dbReference>
<dbReference type="InterPro" id="IPR050319">
    <property type="entry name" value="ABC_transp_ATP-bind"/>
</dbReference>
<dbReference type="PANTHER" id="PTHR43776">
    <property type="entry name" value="TRANSPORT ATP-BINDING PROTEIN"/>
    <property type="match status" value="1"/>
</dbReference>
<gene>
    <name evidence="7" type="ORF">ACFO5R_20420</name>
</gene>
<keyword evidence="8" id="KW-1185">Reference proteome</keyword>
<dbReference type="PROSITE" id="PS00211">
    <property type="entry name" value="ABC_TRANSPORTER_1"/>
    <property type="match status" value="1"/>
</dbReference>
<dbReference type="InterPro" id="IPR017871">
    <property type="entry name" value="ABC_transporter-like_CS"/>
</dbReference>
<comment type="caution">
    <text evidence="7">The sequence shown here is derived from an EMBL/GenBank/DDBJ whole genome shotgun (WGS) entry which is preliminary data.</text>
</comment>
<dbReference type="Proteomes" id="UP001595898">
    <property type="component" value="Unassembled WGS sequence"/>
</dbReference>
<keyword evidence="4 7" id="KW-0067">ATP-binding</keyword>
<evidence type="ECO:0000313" key="8">
    <source>
        <dbReference type="Proteomes" id="UP001595898"/>
    </source>
</evidence>
<evidence type="ECO:0000256" key="3">
    <source>
        <dbReference type="ARBA" id="ARBA00022741"/>
    </source>
</evidence>
<feature type="domain" description="ABC transporter" evidence="6">
    <location>
        <begin position="26"/>
        <end position="273"/>
    </location>
</feature>
<dbReference type="NCBIfam" id="TIGR01727">
    <property type="entry name" value="oligo_HPY"/>
    <property type="match status" value="1"/>
</dbReference>
<evidence type="ECO:0000256" key="1">
    <source>
        <dbReference type="ARBA" id="ARBA00005417"/>
    </source>
</evidence>
<evidence type="ECO:0000256" key="4">
    <source>
        <dbReference type="ARBA" id="ARBA00022840"/>
    </source>
</evidence>
<dbReference type="SUPFAM" id="SSF52540">
    <property type="entry name" value="P-loop containing nucleoside triphosphate hydrolases"/>
    <property type="match status" value="1"/>
</dbReference>
<dbReference type="GO" id="GO:0055085">
    <property type="term" value="P:transmembrane transport"/>
    <property type="evidence" value="ECO:0007669"/>
    <property type="project" value="UniProtKB-ARBA"/>
</dbReference>
<dbReference type="Gene3D" id="3.40.50.300">
    <property type="entry name" value="P-loop containing nucleotide triphosphate hydrolases"/>
    <property type="match status" value="1"/>
</dbReference>
<protein>
    <submittedName>
        <fullName evidence="7">ABC transporter ATP-binding protein</fullName>
    </submittedName>
</protein>
<dbReference type="FunFam" id="3.40.50.300:FF:000016">
    <property type="entry name" value="Oligopeptide ABC transporter ATP-binding component"/>
    <property type="match status" value="1"/>
</dbReference>
<evidence type="ECO:0000256" key="2">
    <source>
        <dbReference type="ARBA" id="ARBA00022448"/>
    </source>
</evidence>
<dbReference type="InterPro" id="IPR003439">
    <property type="entry name" value="ABC_transporter-like_ATP-bd"/>
</dbReference>
<accession>A0ABD5PV13</accession>
<dbReference type="SMART" id="SM00382">
    <property type="entry name" value="AAA"/>
    <property type="match status" value="1"/>
</dbReference>
<dbReference type="Pfam" id="PF00005">
    <property type="entry name" value="ABC_tran"/>
    <property type="match status" value="1"/>
</dbReference>
<comment type="similarity">
    <text evidence="1">Belongs to the ABC transporter superfamily.</text>
</comment>
<sequence>MSKELSQEASALETETSTDADGEAMIEVNGLKTYYDDGGLFGGTPVKAVDGVTFDIRRGETLGLVGESGCGKTTLGRTLIQLEDATDGEVLFDGTDITQLSGDDLHEWRRNAQMVFQDPESSLNDRMTIGEIVREPLDVHEWGTPRTRRERVKELLDTVGLQREHYYRYPHQFSGGQRQRIGIARTLALEPDFVVLDEPVSALDVSVQAEIINLLEDLQEEFGLTYLFIAHDLSVVRHICDRVAVMYLGNIMELGPTEELFTDPSNPYTQALLSAIPEPDPTSTRERITLHGTPPNPRYPPSGCPFSTRCPARIRPEEYRDLDDELWVRINTLREVLSERKRAERSIRERIREKVGKDTRFATIEETYDELFGDQDVPSRVESVLTEIAEHARANDESAAIALLDEEFGSICESESPAYHTVSRNGKQSYCHRHEDGYRTSEAVLDHRHR</sequence>
<evidence type="ECO:0000259" key="6">
    <source>
        <dbReference type="PROSITE" id="PS50893"/>
    </source>
</evidence>
<proteinExistence type="inferred from homology"/>
<dbReference type="InterPro" id="IPR013563">
    <property type="entry name" value="Oligopep_ABC_C"/>
</dbReference>
<keyword evidence="2" id="KW-0813">Transport</keyword>
<feature type="region of interest" description="Disordered" evidence="5">
    <location>
        <begin position="1"/>
        <end position="23"/>
    </location>
</feature>
<dbReference type="AlphaFoldDB" id="A0ABD5PV13"/>
<dbReference type="InterPro" id="IPR027417">
    <property type="entry name" value="P-loop_NTPase"/>
</dbReference>